<dbReference type="PANTHER" id="PTHR31367">
    <property type="entry name" value="CYTOSOLIC 5'-NUCLEOTIDASE 1 FAMILY MEMBER"/>
    <property type="match status" value="1"/>
</dbReference>
<dbReference type="Proteomes" id="UP000283341">
    <property type="component" value="Unassembled WGS sequence"/>
</dbReference>
<comment type="caution">
    <text evidence="1">The sequence shown here is derived from an EMBL/GenBank/DDBJ whole genome shotgun (WGS) entry which is preliminary data.</text>
</comment>
<accession>A0A412I304</accession>
<dbReference type="EMBL" id="QRVJ01000042">
    <property type="protein sequence ID" value="RGS31281.1"/>
    <property type="molecule type" value="Genomic_DNA"/>
</dbReference>
<dbReference type="PANTHER" id="PTHR31367:SF5">
    <property type="entry name" value="CYTOSOLIC 5'-NUCLEOTIDASE 1A"/>
    <property type="match status" value="1"/>
</dbReference>
<evidence type="ECO:0000313" key="2">
    <source>
        <dbReference type="Proteomes" id="UP000283341"/>
    </source>
</evidence>
<protein>
    <submittedName>
        <fullName evidence="1">5'-nucleotidase</fullName>
    </submittedName>
</protein>
<dbReference type="InterPro" id="IPR010394">
    <property type="entry name" value="5-nucleotidase"/>
</dbReference>
<proteinExistence type="predicted"/>
<dbReference type="RefSeq" id="WP_115473032.1">
    <property type="nucleotide sequence ID" value="NZ_JADNFX010000027.1"/>
</dbReference>
<dbReference type="GO" id="GO:0000287">
    <property type="term" value="F:magnesium ion binding"/>
    <property type="evidence" value="ECO:0007669"/>
    <property type="project" value="InterPro"/>
</dbReference>
<dbReference type="Pfam" id="PF06189">
    <property type="entry name" value="5-nucleotidase"/>
    <property type="match status" value="1"/>
</dbReference>
<dbReference type="GO" id="GO:0005737">
    <property type="term" value="C:cytoplasm"/>
    <property type="evidence" value="ECO:0007669"/>
    <property type="project" value="InterPro"/>
</dbReference>
<gene>
    <name evidence="1" type="ORF">DWX97_25350</name>
</gene>
<reference evidence="1 2" key="1">
    <citation type="submission" date="2018-08" db="EMBL/GenBank/DDBJ databases">
        <title>A genome reference for cultivated species of the human gut microbiota.</title>
        <authorList>
            <person name="Zou Y."/>
            <person name="Xue W."/>
            <person name="Luo G."/>
        </authorList>
    </citation>
    <scope>NUCLEOTIDE SEQUENCE [LARGE SCALE GENOMIC DNA]</scope>
    <source>
        <strain evidence="1 2">AF22-3AC</strain>
    </source>
</reference>
<dbReference type="GO" id="GO:0000166">
    <property type="term" value="F:nucleotide binding"/>
    <property type="evidence" value="ECO:0007669"/>
    <property type="project" value="InterPro"/>
</dbReference>
<evidence type="ECO:0000313" key="1">
    <source>
        <dbReference type="EMBL" id="RGS31281.1"/>
    </source>
</evidence>
<dbReference type="AlphaFoldDB" id="A0A412I304"/>
<sequence>MPYPIENKLVIAVASSALFNLIESDSVFKTQGESIYREYQENRLDIPFEKGVAFPFIKRLLSLNQSFPEEQPIEVVLLSRNSPETGLRVFRSIQSYGLNISRAYFSSGQNNFQYLPAFNASLFLSANSNDTRSAIENGFAAGTVLNKVVVDDDDDMELRIGFDFDGVLADDASEQVYKKANGNMNEYFEHEKEHAADPLAKGPIGNLLQKISFFQKMEKKRAKADPAYRRVLKTAIITARNAPAHERVITTLKNWEVEVDDAFFLGGIDKARVLNILKPHIFFDDQMVHLNHIDKIPAVHIPFGITNK</sequence>
<dbReference type="GO" id="GO:0009117">
    <property type="term" value="P:nucleotide metabolic process"/>
    <property type="evidence" value="ECO:0007669"/>
    <property type="project" value="InterPro"/>
</dbReference>
<dbReference type="GO" id="GO:0008253">
    <property type="term" value="F:5'-nucleotidase activity"/>
    <property type="evidence" value="ECO:0007669"/>
    <property type="project" value="InterPro"/>
</dbReference>
<organism evidence="1 2">
    <name type="scientific">Bacteroides cellulosilyticus</name>
    <dbReference type="NCBI Taxonomy" id="246787"/>
    <lineage>
        <taxon>Bacteria</taxon>
        <taxon>Pseudomonadati</taxon>
        <taxon>Bacteroidota</taxon>
        <taxon>Bacteroidia</taxon>
        <taxon>Bacteroidales</taxon>
        <taxon>Bacteroidaceae</taxon>
        <taxon>Bacteroides</taxon>
    </lineage>
</organism>
<name>A0A412I304_9BACE</name>